<reference evidence="1" key="1">
    <citation type="submission" date="2021-02" db="EMBL/GenBank/DDBJ databases">
        <authorList>
            <person name="Nowell W R."/>
        </authorList>
    </citation>
    <scope>NUCLEOTIDE SEQUENCE</scope>
</reference>
<comment type="caution">
    <text evidence="1">The sequence shown here is derived from an EMBL/GenBank/DDBJ whole genome shotgun (WGS) entry which is preliminary data.</text>
</comment>
<evidence type="ECO:0000313" key="2">
    <source>
        <dbReference type="EMBL" id="CAF4521676.1"/>
    </source>
</evidence>
<gene>
    <name evidence="1" type="ORF">BYL167_LOCUS32108</name>
    <name evidence="2" type="ORF">BYL167_LOCUS36934</name>
    <name evidence="3" type="ORF">GIL414_LOCUS45459</name>
    <name evidence="5" type="ORF">GIL414_LOCUS48191</name>
    <name evidence="4" type="ORF">SMN809_LOCUS47676</name>
</gene>
<dbReference type="EMBL" id="CAJOBJ010140066">
    <property type="protein sequence ID" value="CAF4758766.1"/>
    <property type="molecule type" value="Genomic_DNA"/>
</dbReference>
<evidence type="ECO:0000313" key="6">
    <source>
        <dbReference type="Proteomes" id="UP000681967"/>
    </source>
</evidence>
<evidence type="ECO:0000313" key="1">
    <source>
        <dbReference type="EMBL" id="CAF4413533.1"/>
    </source>
</evidence>
<dbReference type="Proteomes" id="UP000676336">
    <property type="component" value="Unassembled WGS sequence"/>
</dbReference>
<evidence type="ECO:0000313" key="4">
    <source>
        <dbReference type="EMBL" id="CAF4812882.1"/>
    </source>
</evidence>
<dbReference type="EMBL" id="CAJOBH010082037">
    <property type="protein sequence ID" value="CAF4521676.1"/>
    <property type="molecule type" value="Genomic_DNA"/>
</dbReference>
<dbReference type="EMBL" id="CAJOBI010151563">
    <property type="protein sequence ID" value="CAF4812882.1"/>
    <property type="molecule type" value="Genomic_DNA"/>
</dbReference>
<dbReference type="EMBL" id="CAJOBJ010155547">
    <property type="protein sequence ID" value="CAF4825031.1"/>
    <property type="molecule type" value="Genomic_DNA"/>
</dbReference>
<accession>A0A8S2W1N0</accession>
<name>A0A8S2W1N0_9BILA</name>
<protein>
    <submittedName>
        <fullName evidence="1">Uncharacterized protein</fullName>
    </submittedName>
</protein>
<dbReference type="EMBL" id="CAJOBH010058569">
    <property type="protein sequence ID" value="CAF4413533.1"/>
    <property type="molecule type" value="Genomic_DNA"/>
</dbReference>
<evidence type="ECO:0000313" key="5">
    <source>
        <dbReference type="EMBL" id="CAF4825031.1"/>
    </source>
</evidence>
<organism evidence="1 6">
    <name type="scientific">Rotaria magnacalcarata</name>
    <dbReference type="NCBI Taxonomy" id="392030"/>
    <lineage>
        <taxon>Eukaryota</taxon>
        <taxon>Metazoa</taxon>
        <taxon>Spiralia</taxon>
        <taxon>Gnathifera</taxon>
        <taxon>Rotifera</taxon>
        <taxon>Eurotatoria</taxon>
        <taxon>Bdelloidea</taxon>
        <taxon>Philodinida</taxon>
        <taxon>Philodinidae</taxon>
        <taxon>Rotaria</taxon>
    </lineage>
</organism>
<dbReference type="Proteomes" id="UP000681967">
    <property type="component" value="Unassembled WGS sequence"/>
</dbReference>
<feature type="non-terminal residue" evidence="1">
    <location>
        <position position="48"/>
    </location>
</feature>
<dbReference type="Proteomes" id="UP000681720">
    <property type="component" value="Unassembled WGS sequence"/>
</dbReference>
<sequence>MSSPKNLNLRYLADTVDKLAVRLSSIQPSSLEQLEEWRETAYRSIDDY</sequence>
<proteinExistence type="predicted"/>
<evidence type="ECO:0000313" key="3">
    <source>
        <dbReference type="EMBL" id="CAF4758766.1"/>
    </source>
</evidence>
<dbReference type="AlphaFoldDB" id="A0A8S2W1N0"/>